<keyword evidence="5" id="KW-1185">Reference proteome</keyword>
<feature type="region of interest" description="Disordered" evidence="2">
    <location>
        <begin position="28"/>
        <end position="47"/>
    </location>
</feature>
<dbReference type="GO" id="GO:0005737">
    <property type="term" value="C:cytoplasm"/>
    <property type="evidence" value="ECO:0007669"/>
    <property type="project" value="TreeGrafter"/>
</dbReference>
<reference evidence="4" key="1">
    <citation type="submission" date="2022-07" db="EMBL/GenBank/DDBJ databases">
        <title>Genome analysis of Parmales, a sister group of diatoms, reveals the evolutionary specialization of diatoms from phago-mixotrophs to photoautotrophs.</title>
        <authorList>
            <person name="Ban H."/>
            <person name="Sato S."/>
            <person name="Yoshikawa S."/>
            <person name="Kazumasa Y."/>
            <person name="Nakamura Y."/>
            <person name="Ichinomiya M."/>
            <person name="Saitoh K."/>
            <person name="Sato N."/>
            <person name="Blanc-Mathieu R."/>
            <person name="Endo H."/>
            <person name="Kuwata A."/>
            <person name="Ogata H."/>
        </authorList>
    </citation>
    <scope>NUCLEOTIDE SEQUENCE</scope>
</reference>
<dbReference type="InterPro" id="IPR035269">
    <property type="entry name" value="PSMD9"/>
</dbReference>
<name>A0A9W7E050_9STRA</name>
<feature type="region of interest" description="Disordered" evidence="2">
    <location>
        <begin position="161"/>
        <end position="187"/>
    </location>
</feature>
<feature type="domain" description="PDZ" evidence="3">
    <location>
        <begin position="187"/>
        <end position="259"/>
    </location>
</feature>
<dbReference type="Proteomes" id="UP001165082">
    <property type="component" value="Unassembled WGS sequence"/>
</dbReference>
<dbReference type="InterPro" id="IPR040815">
    <property type="entry name" value="Nas2_N"/>
</dbReference>
<evidence type="ECO:0000256" key="2">
    <source>
        <dbReference type="SAM" id="MobiDB-lite"/>
    </source>
</evidence>
<dbReference type="Gene3D" id="2.30.42.10">
    <property type="match status" value="1"/>
</dbReference>
<dbReference type="OrthoDB" id="72325at2759"/>
<dbReference type="InterPro" id="IPR001478">
    <property type="entry name" value="PDZ"/>
</dbReference>
<dbReference type="Gene3D" id="6.10.140.1710">
    <property type="match status" value="1"/>
</dbReference>
<dbReference type="AlphaFoldDB" id="A0A9W7E050"/>
<evidence type="ECO:0000259" key="3">
    <source>
        <dbReference type="SMART" id="SM00228"/>
    </source>
</evidence>
<dbReference type="PANTHER" id="PTHR12651">
    <property type="entry name" value="26S PROTEASOME NON-ATPASE REGULATORY SUBUNIT 9"/>
    <property type="match status" value="1"/>
</dbReference>
<accession>A0A9W7E050</accession>
<dbReference type="SMART" id="SM00228">
    <property type="entry name" value="PDZ"/>
    <property type="match status" value="1"/>
</dbReference>
<evidence type="ECO:0000256" key="1">
    <source>
        <dbReference type="ARBA" id="ARBA00023186"/>
    </source>
</evidence>
<evidence type="ECO:0000313" key="4">
    <source>
        <dbReference type="EMBL" id="GMH61442.1"/>
    </source>
</evidence>
<proteinExistence type="predicted"/>
<protein>
    <recommendedName>
        <fullName evidence="3">PDZ domain-containing protein</fullName>
    </recommendedName>
</protein>
<dbReference type="GO" id="GO:0070682">
    <property type="term" value="P:proteasome regulatory particle assembly"/>
    <property type="evidence" value="ECO:0007669"/>
    <property type="project" value="InterPro"/>
</dbReference>
<comment type="caution">
    <text evidence="4">The sequence shown here is derived from an EMBL/GenBank/DDBJ whole genome shotgun (WGS) entry which is preliminary data.</text>
</comment>
<dbReference type="FunFam" id="2.30.42.10:FF:000107">
    <property type="entry name" value="26S proteasome non-ATPase regulatory subunit 9"/>
    <property type="match status" value="1"/>
</dbReference>
<dbReference type="Pfam" id="PF18265">
    <property type="entry name" value="Nas2_N"/>
    <property type="match status" value="1"/>
</dbReference>
<dbReference type="PANTHER" id="PTHR12651:SF1">
    <property type="entry name" value="26S PROTEASOME NON-ATPASE REGULATORY SUBUNIT 9"/>
    <property type="match status" value="1"/>
</dbReference>
<gene>
    <name evidence="4" type="ORF">TrRE_jg4534</name>
</gene>
<organism evidence="4 5">
    <name type="scientific">Triparma retinervis</name>
    <dbReference type="NCBI Taxonomy" id="2557542"/>
    <lineage>
        <taxon>Eukaryota</taxon>
        <taxon>Sar</taxon>
        <taxon>Stramenopiles</taxon>
        <taxon>Ochrophyta</taxon>
        <taxon>Bolidophyceae</taxon>
        <taxon>Parmales</taxon>
        <taxon>Triparmaceae</taxon>
        <taxon>Triparma</taxon>
    </lineage>
</organism>
<feature type="region of interest" description="Disordered" evidence="2">
    <location>
        <begin position="87"/>
        <end position="108"/>
    </location>
</feature>
<evidence type="ECO:0000313" key="5">
    <source>
        <dbReference type="Proteomes" id="UP001165082"/>
    </source>
</evidence>
<dbReference type="EMBL" id="BRXZ01001073">
    <property type="protein sequence ID" value="GMH61442.1"/>
    <property type="molecule type" value="Genomic_DNA"/>
</dbReference>
<sequence>MASFASTNNLRDLDSLRKGYEEEALAITSELNSGDNPPGVSSSLVDSEGFPRGDIDIYRVRSLRQRLAILQTDHRGVMKKIEAALLSGSSGAQDEQDSELRKRLAGKPRPKYDNVTGKWVVRNWDGSVSGIEGGDNLRFEDIGNESVDRLRLAALSVSSPSALSSTSTTSTAPPSTSSNIPPPSSSSSSSVLVVEPFAKIDLVSPSSPASSCGLLVGDVILKFGPVHFRNHMNLQAVATEVRSAAGNRREVVVDVLRDGSQIRVALRPQEWEGRGLLGCHIVPYSS</sequence>
<dbReference type="InterPro" id="IPR036034">
    <property type="entry name" value="PDZ_sf"/>
</dbReference>
<dbReference type="SUPFAM" id="SSF50156">
    <property type="entry name" value="PDZ domain-like"/>
    <property type="match status" value="1"/>
</dbReference>
<keyword evidence="1" id="KW-0143">Chaperone</keyword>
<feature type="compositionally biased region" description="Polar residues" evidence="2">
    <location>
        <begin position="29"/>
        <end position="45"/>
    </location>
</feature>
<dbReference type="GO" id="GO:0005634">
    <property type="term" value="C:nucleus"/>
    <property type="evidence" value="ECO:0007669"/>
    <property type="project" value="TreeGrafter"/>
</dbReference>